<organism evidence="1 2">
    <name type="scientific">Chryseotalea sanaruensis</name>
    <dbReference type="NCBI Taxonomy" id="2482724"/>
    <lineage>
        <taxon>Bacteria</taxon>
        <taxon>Pseudomonadati</taxon>
        <taxon>Bacteroidota</taxon>
        <taxon>Cytophagia</taxon>
        <taxon>Cytophagales</taxon>
        <taxon>Chryseotaleaceae</taxon>
        <taxon>Chryseotalea</taxon>
    </lineage>
</organism>
<accession>A0A401U680</accession>
<dbReference type="InterPro" id="IPR024747">
    <property type="entry name" value="Pyridox_Oxase-rel"/>
</dbReference>
<sequence length="164" mass="18828">MNPIKFNSMLGTLSGEQIEHVLRNQIIGRIGCYAADEVYVVPVTYVFHEGYIYAHSKEGRKIKMMRKNPNVCFQIDTMENMTNWRSVIVWGVYEELKTESEQVAGMKIMMDRLMPLITSESVRPTQGNAHPPEIIEKGFKAVAYRIKVTKSTGRFEKTSAYDLE</sequence>
<comment type="caution">
    <text evidence="1">The sequence shown here is derived from an EMBL/GenBank/DDBJ whole genome shotgun (WGS) entry which is preliminary data.</text>
</comment>
<keyword evidence="2" id="KW-1185">Reference proteome</keyword>
<dbReference type="PANTHER" id="PTHR34071">
    <property type="entry name" value="5-NITROIMIDAZOLE ANTIBIOTICS RESISTANCE PROTEIN, NIMA-FAMILY-RELATED PROTEIN-RELATED"/>
    <property type="match status" value="1"/>
</dbReference>
<proteinExistence type="predicted"/>
<evidence type="ECO:0000313" key="1">
    <source>
        <dbReference type="EMBL" id="GCC50387.1"/>
    </source>
</evidence>
<dbReference type="Gene3D" id="2.30.110.10">
    <property type="entry name" value="Electron Transport, Fmn-binding Protein, Chain A"/>
    <property type="match status" value="1"/>
</dbReference>
<gene>
    <name evidence="1" type="ORF">SanaruYs_06020</name>
</gene>
<reference evidence="1 2" key="1">
    <citation type="submission" date="2018-11" db="EMBL/GenBank/DDBJ databases">
        <title>Chryseotalea sanarue gen. nov., sp., nov., a member of the family Cytophagaceae, isolated from a brackish lake in Hamamatsu Japan.</title>
        <authorList>
            <person name="Maejima Y."/>
            <person name="Iino T."/>
            <person name="Muraguchi Y."/>
            <person name="Fukuda K."/>
            <person name="Ohkuma M."/>
            <person name="Moriuchi R."/>
            <person name="Dohra H."/>
            <person name="Kimbara K."/>
            <person name="Shintani M."/>
        </authorList>
    </citation>
    <scope>NUCLEOTIDE SEQUENCE [LARGE SCALE GENOMIC DNA]</scope>
    <source>
        <strain evidence="1 2">Ys</strain>
    </source>
</reference>
<dbReference type="InterPro" id="IPR012349">
    <property type="entry name" value="Split_barrel_FMN-bd"/>
</dbReference>
<dbReference type="SUPFAM" id="SSF50475">
    <property type="entry name" value="FMN-binding split barrel"/>
    <property type="match status" value="1"/>
</dbReference>
<dbReference type="PANTHER" id="PTHR34071:SF2">
    <property type="entry name" value="FLAVIN-NUCLEOTIDE-BINDING PROTEIN"/>
    <property type="match status" value="1"/>
</dbReference>
<dbReference type="Proteomes" id="UP000288227">
    <property type="component" value="Unassembled WGS sequence"/>
</dbReference>
<dbReference type="AlphaFoldDB" id="A0A401U680"/>
<dbReference type="EMBL" id="BHXQ01000001">
    <property type="protein sequence ID" value="GCC50387.1"/>
    <property type="molecule type" value="Genomic_DNA"/>
</dbReference>
<protein>
    <submittedName>
        <fullName evidence="1">Pyridoxamine 5'-phosphate oxidase family protein</fullName>
    </submittedName>
</protein>
<name>A0A401U680_9BACT</name>
<dbReference type="RefSeq" id="WP_246011819.1">
    <property type="nucleotide sequence ID" value="NZ_BHXQ01000001.1"/>
</dbReference>
<evidence type="ECO:0000313" key="2">
    <source>
        <dbReference type="Proteomes" id="UP000288227"/>
    </source>
</evidence>
<dbReference type="Pfam" id="PF12900">
    <property type="entry name" value="Pyridox_ox_2"/>
    <property type="match status" value="1"/>
</dbReference>